<evidence type="ECO:0000313" key="2">
    <source>
        <dbReference type="EMBL" id="NMH90762.1"/>
    </source>
</evidence>
<organism evidence="2 3">
    <name type="scientific">Pseudonocardia bannensis</name>
    <dbReference type="NCBI Taxonomy" id="630973"/>
    <lineage>
        <taxon>Bacteria</taxon>
        <taxon>Bacillati</taxon>
        <taxon>Actinomycetota</taxon>
        <taxon>Actinomycetes</taxon>
        <taxon>Pseudonocardiales</taxon>
        <taxon>Pseudonocardiaceae</taxon>
        <taxon>Pseudonocardia</taxon>
    </lineage>
</organism>
<keyword evidence="3" id="KW-1185">Reference proteome</keyword>
<dbReference type="SUPFAM" id="SSF55718">
    <property type="entry name" value="SCP-like"/>
    <property type="match status" value="1"/>
</dbReference>
<dbReference type="AlphaFoldDB" id="A0A848DDV4"/>
<dbReference type="InterPro" id="IPR036527">
    <property type="entry name" value="SCP2_sterol-bd_dom_sf"/>
</dbReference>
<dbReference type="SUPFAM" id="SSF109854">
    <property type="entry name" value="DinB/YfiT-like putative metalloenzymes"/>
    <property type="match status" value="1"/>
</dbReference>
<comment type="caution">
    <text evidence="2">The sequence shown here is derived from an EMBL/GenBank/DDBJ whole genome shotgun (WGS) entry which is preliminary data.</text>
</comment>
<protein>
    <submittedName>
        <fullName evidence="2">Maleylpyruvate isomerase family mycothiol-dependent enzyme</fullName>
    </submittedName>
</protein>
<feature type="domain" description="Mycothiol-dependent maleylpyruvate isomerase metal-binding" evidence="1">
    <location>
        <begin position="33"/>
        <end position="168"/>
    </location>
</feature>
<dbReference type="EMBL" id="JAAXKZ010000008">
    <property type="protein sequence ID" value="NMH90762.1"/>
    <property type="molecule type" value="Genomic_DNA"/>
</dbReference>
<dbReference type="GO" id="GO:0016853">
    <property type="term" value="F:isomerase activity"/>
    <property type="evidence" value="ECO:0007669"/>
    <property type="project" value="UniProtKB-KW"/>
</dbReference>
<dbReference type="GO" id="GO:0046872">
    <property type="term" value="F:metal ion binding"/>
    <property type="evidence" value="ECO:0007669"/>
    <property type="project" value="InterPro"/>
</dbReference>
<sequence length="281" mass="31928">MTTTSSPPARVDVTQYAGKDTLIRLIRQEYKQAFDMLVAASEQEWHAQTPCDMWEVRDMAGHLLDAAYCYLGYFKQGEYGWPTEEPRGMRAYGEGLGKSALEYRDVYRWEVLGRLDACTELLFSYFDRLTEDEWAGRLVPHKWVGPVPAFMMAAFQLMDYSVHNWDLRKALGKEAFVDLEASDTLVPFMFGLMQICFAPELAEGLDLTVDVQISTTDDEHWTVRIADGALTFAPGAPERADASFTFPCHEFCLDVYQRLQGGQASGDQAAIDNFRKLFFTI</sequence>
<proteinExistence type="predicted"/>
<keyword evidence="2" id="KW-0670">Pyruvate</keyword>
<dbReference type="RefSeq" id="WP_169410253.1">
    <property type="nucleotide sequence ID" value="NZ_JAAXKZ010000008.1"/>
</dbReference>
<accession>A0A848DDV4</accession>
<gene>
    <name evidence="2" type="ORF">HF519_04020</name>
</gene>
<dbReference type="Proteomes" id="UP000586918">
    <property type="component" value="Unassembled WGS sequence"/>
</dbReference>
<dbReference type="InterPro" id="IPR017517">
    <property type="entry name" value="Maleyloyr_isom"/>
</dbReference>
<dbReference type="NCBIfam" id="TIGR03083">
    <property type="entry name" value="maleylpyruvate isomerase family mycothiol-dependent enzyme"/>
    <property type="match status" value="1"/>
</dbReference>
<dbReference type="Pfam" id="PF11716">
    <property type="entry name" value="MDMPI_N"/>
    <property type="match status" value="1"/>
</dbReference>
<evidence type="ECO:0000313" key="3">
    <source>
        <dbReference type="Proteomes" id="UP000586918"/>
    </source>
</evidence>
<reference evidence="2 3" key="1">
    <citation type="submission" date="2020-04" db="EMBL/GenBank/DDBJ databases">
        <authorList>
            <person name="Klaysubun C."/>
            <person name="Duangmal K."/>
            <person name="Lipun K."/>
        </authorList>
    </citation>
    <scope>NUCLEOTIDE SEQUENCE [LARGE SCALE GENOMIC DNA]</scope>
    <source>
        <strain evidence="2 3">DSM 45300</strain>
    </source>
</reference>
<evidence type="ECO:0000259" key="1">
    <source>
        <dbReference type="Pfam" id="PF11716"/>
    </source>
</evidence>
<dbReference type="Gene3D" id="1.20.120.450">
    <property type="entry name" value="dinb family like domain"/>
    <property type="match status" value="1"/>
</dbReference>
<dbReference type="InterPro" id="IPR024344">
    <property type="entry name" value="MDMPI_metal-binding"/>
</dbReference>
<keyword evidence="2" id="KW-0413">Isomerase</keyword>
<name>A0A848DDV4_9PSEU</name>
<dbReference type="InterPro" id="IPR034660">
    <property type="entry name" value="DinB/YfiT-like"/>
</dbReference>
<dbReference type="Gene3D" id="3.30.1050.10">
    <property type="entry name" value="SCP2 sterol-binding domain"/>
    <property type="match status" value="1"/>
</dbReference>